<reference evidence="3 4" key="2">
    <citation type="journal article" date="2010" name="Nucleic Acids Res.">
        <title>BeetleBase in 2010: revisions to provide comprehensive genomic information for Tribolium castaneum.</title>
        <authorList>
            <person name="Kim H.S."/>
            <person name="Murphy T."/>
            <person name="Xia J."/>
            <person name="Caragea D."/>
            <person name="Park Y."/>
            <person name="Beeman R.W."/>
            <person name="Lorenzen M.D."/>
            <person name="Butcher S."/>
            <person name="Manak J.R."/>
            <person name="Brown S.J."/>
        </authorList>
    </citation>
    <scope>NUCLEOTIDE SEQUENCE [LARGE SCALE GENOMIC DNA]</scope>
    <source>
        <strain evidence="3 4">Georgia GA2</strain>
    </source>
</reference>
<dbReference type="eggNOG" id="ENOG502S6P4">
    <property type="taxonomic scope" value="Eukaryota"/>
</dbReference>
<dbReference type="PANTHER" id="PTHR47577">
    <property type="entry name" value="THAP DOMAIN-CONTAINING PROTEIN 6"/>
    <property type="match status" value="1"/>
</dbReference>
<dbReference type="PANTHER" id="PTHR47577:SF2">
    <property type="entry name" value="THAP DOMAIN CONTAINING 9"/>
    <property type="match status" value="1"/>
</dbReference>
<name>A0A139W9R1_TRICA</name>
<dbReference type="InterPro" id="IPR048366">
    <property type="entry name" value="TNP-like_GBD"/>
</dbReference>
<dbReference type="STRING" id="7070.A0A139W9R1"/>
<dbReference type="InParanoid" id="A0A139W9R1"/>
<evidence type="ECO:0000313" key="4">
    <source>
        <dbReference type="Proteomes" id="UP000007266"/>
    </source>
</evidence>
<dbReference type="Pfam" id="PF21789">
    <property type="entry name" value="TNP-like_RNaseH_C"/>
    <property type="match status" value="1"/>
</dbReference>
<dbReference type="Pfam" id="PF21788">
    <property type="entry name" value="TNP-like_GBD"/>
    <property type="match status" value="1"/>
</dbReference>
<dbReference type="EMBL" id="KQ972067">
    <property type="protein sequence ID" value="KYB24655.1"/>
    <property type="molecule type" value="Genomic_DNA"/>
</dbReference>
<protein>
    <recommendedName>
        <fullName evidence="5">Transposable element P transposase</fullName>
    </recommendedName>
</protein>
<feature type="domain" description="Transposable element P transposase-like GTP-binding insertion" evidence="1">
    <location>
        <begin position="2"/>
        <end position="64"/>
    </location>
</feature>
<reference evidence="3 4" key="1">
    <citation type="journal article" date="2008" name="Nature">
        <title>The genome of the model beetle and pest Tribolium castaneum.</title>
        <authorList>
            <consortium name="Tribolium Genome Sequencing Consortium"/>
            <person name="Richards S."/>
            <person name="Gibbs R.A."/>
            <person name="Weinstock G.M."/>
            <person name="Brown S.J."/>
            <person name="Denell R."/>
            <person name="Beeman R.W."/>
            <person name="Gibbs R."/>
            <person name="Beeman R.W."/>
            <person name="Brown S.J."/>
            <person name="Bucher G."/>
            <person name="Friedrich M."/>
            <person name="Grimmelikhuijzen C.J."/>
            <person name="Klingler M."/>
            <person name="Lorenzen M."/>
            <person name="Richards S."/>
            <person name="Roth S."/>
            <person name="Schroder R."/>
            <person name="Tautz D."/>
            <person name="Zdobnov E.M."/>
            <person name="Muzny D."/>
            <person name="Gibbs R.A."/>
            <person name="Weinstock G.M."/>
            <person name="Attaway T."/>
            <person name="Bell S."/>
            <person name="Buhay C.J."/>
            <person name="Chandrabose M.N."/>
            <person name="Chavez D."/>
            <person name="Clerk-Blankenburg K.P."/>
            <person name="Cree A."/>
            <person name="Dao M."/>
            <person name="Davis C."/>
            <person name="Chacko J."/>
            <person name="Dinh H."/>
            <person name="Dugan-Rocha S."/>
            <person name="Fowler G."/>
            <person name="Garner T.T."/>
            <person name="Garnes J."/>
            <person name="Gnirke A."/>
            <person name="Hawes A."/>
            <person name="Hernandez J."/>
            <person name="Hines S."/>
            <person name="Holder M."/>
            <person name="Hume J."/>
            <person name="Jhangiani S.N."/>
            <person name="Joshi V."/>
            <person name="Khan Z.M."/>
            <person name="Jackson L."/>
            <person name="Kovar C."/>
            <person name="Kowis A."/>
            <person name="Lee S."/>
            <person name="Lewis L.R."/>
            <person name="Margolis J."/>
            <person name="Morgan M."/>
            <person name="Nazareth L.V."/>
            <person name="Nguyen N."/>
            <person name="Okwuonu G."/>
            <person name="Parker D."/>
            <person name="Richards S."/>
            <person name="Ruiz S.J."/>
            <person name="Santibanez J."/>
            <person name="Savard J."/>
            <person name="Scherer S.E."/>
            <person name="Schneider B."/>
            <person name="Sodergren E."/>
            <person name="Tautz D."/>
            <person name="Vattahil S."/>
            <person name="Villasana D."/>
            <person name="White C.S."/>
            <person name="Wright R."/>
            <person name="Park Y."/>
            <person name="Beeman R.W."/>
            <person name="Lord J."/>
            <person name="Oppert B."/>
            <person name="Lorenzen M."/>
            <person name="Brown S."/>
            <person name="Wang L."/>
            <person name="Savard J."/>
            <person name="Tautz D."/>
            <person name="Richards S."/>
            <person name="Weinstock G."/>
            <person name="Gibbs R.A."/>
            <person name="Liu Y."/>
            <person name="Worley K."/>
            <person name="Weinstock G."/>
            <person name="Elsik C.G."/>
            <person name="Reese J.T."/>
            <person name="Elhaik E."/>
            <person name="Landan G."/>
            <person name="Graur D."/>
            <person name="Arensburger P."/>
            <person name="Atkinson P."/>
            <person name="Beeman R.W."/>
            <person name="Beidler J."/>
            <person name="Brown S.J."/>
            <person name="Demuth J.P."/>
            <person name="Drury D.W."/>
            <person name="Du Y.Z."/>
            <person name="Fujiwara H."/>
            <person name="Lorenzen M."/>
            <person name="Maselli V."/>
            <person name="Osanai M."/>
            <person name="Park Y."/>
            <person name="Robertson H.M."/>
            <person name="Tu Z."/>
            <person name="Wang J.J."/>
            <person name="Wang S."/>
            <person name="Richards S."/>
            <person name="Song H."/>
            <person name="Zhang L."/>
            <person name="Sodergren E."/>
            <person name="Werner D."/>
            <person name="Stanke M."/>
            <person name="Morgenstern B."/>
            <person name="Solovyev V."/>
            <person name="Kosarev P."/>
            <person name="Brown G."/>
            <person name="Chen H.C."/>
            <person name="Ermolaeva O."/>
            <person name="Hlavina W."/>
            <person name="Kapustin Y."/>
            <person name="Kiryutin B."/>
            <person name="Kitts P."/>
            <person name="Maglott D."/>
            <person name="Pruitt K."/>
            <person name="Sapojnikov V."/>
            <person name="Souvorov A."/>
            <person name="Mackey A.J."/>
            <person name="Waterhouse R.M."/>
            <person name="Wyder S."/>
            <person name="Zdobnov E.M."/>
            <person name="Zdobnov E.M."/>
            <person name="Wyder S."/>
            <person name="Kriventseva E.V."/>
            <person name="Kadowaki T."/>
            <person name="Bork P."/>
            <person name="Aranda M."/>
            <person name="Bao R."/>
            <person name="Beermann A."/>
            <person name="Berns N."/>
            <person name="Bolognesi R."/>
            <person name="Bonneton F."/>
            <person name="Bopp D."/>
            <person name="Brown S.J."/>
            <person name="Bucher G."/>
            <person name="Butts T."/>
            <person name="Chaumot A."/>
            <person name="Denell R.E."/>
            <person name="Ferrier D.E."/>
            <person name="Friedrich M."/>
            <person name="Gordon C.M."/>
            <person name="Jindra M."/>
            <person name="Klingler M."/>
            <person name="Lan Q."/>
            <person name="Lattorff H.M."/>
            <person name="Laudet V."/>
            <person name="von Levetsow C."/>
            <person name="Liu Z."/>
            <person name="Lutz R."/>
            <person name="Lynch J.A."/>
            <person name="da Fonseca R.N."/>
            <person name="Posnien N."/>
            <person name="Reuter R."/>
            <person name="Roth S."/>
            <person name="Savard J."/>
            <person name="Schinko J.B."/>
            <person name="Schmitt C."/>
            <person name="Schoppmeier M."/>
            <person name="Schroder R."/>
            <person name="Shippy T.D."/>
            <person name="Simonnet F."/>
            <person name="Marques-Souza H."/>
            <person name="Tautz D."/>
            <person name="Tomoyasu Y."/>
            <person name="Trauner J."/>
            <person name="Van der Zee M."/>
            <person name="Vervoort M."/>
            <person name="Wittkopp N."/>
            <person name="Wimmer E.A."/>
            <person name="Yang X."/>
            <person name="Jones A.K."/>
            <person name="Sattelle D.B."/>
            <person name="Ebert P.R."/>
            <person name="Nelson D."/>
            <person name="Scott J.G."/>
            <person name="Beeman R.W."/>
            <person name="Muthukrishnan S."/>
            <person name="Kramer K.J."/>
            <person name="Arakane Y."/>
            <person name="Beeman R.W."/>
            <person name="Zhu Q."/>
            <person name="Hogenkamp D."/>
            <person name="Dixit R."/>
            <person name="Oppert B."/>
            <person name="Jiang H."/>
            <person name="Zou Z."/>
            <person name="Marshall J."/>
            <person name="Elpidina E."/>
            <person name="Vinokurov K."/>
            <person name="Oppert C."/>
            <person name="Zou Z."/>
            <person name="Evans J."/>
            <person name="Lu Z."/>
            <person name="Zhao P."/>
            <person name="Sumathipala N."/>
            <person name="Altincicek B."/>
            <person name="Vilcinskas A."/>
            <person name="Williams M."/>
            <person name="Hultmark D."/>
            <person name="Hetru C."/>
            <person name="Jiang H."/>
            <person name="Grimmelikhuijzen C.J."/>
            <person name="Hauser F."/>
            <person name="Cazzamali G."/>
            <person name="Williamson M."/>
            <person name="Park Y."/>
            <person name="Li B."/>
            <person name="Tanaka Y."/>
            <person name="Predel R."/>
            <person name="Neupert S."/>
            <person name="Schachtner J."/>
            <person name="Verleyen P."/>
            <person name="Raible F."/>
            <person name="Bork P."/>
            <person name="Friedrich M."/>
            <person name="Walden K.K."/>
            <person name="Robertson H.M."/>
            <person name="Angeli S."/>
            <person name="Foret S."/>
            <person name="Bucher G."/>
            <person name="Schuetz S."/>
            <person name="Maleszka R."/>
            <person name="Wimmer E.A."/>
            <person name="Beeman R.W."/>
            <person name="Lorenzen M."/>
            <person name="Tomoyasu Y."/>
            <person name="Miller S.C."/>
            <person name="Grossmann D."/>
            <person name="Bucher G."/>
        </authorList>
    </citation>
    <scope>NUCLEOTIDE SEQUENCE [LARGE SCALE GENOMIC DNA]</scope>
    <source>
        <strain evidence="3 4">Georgia GA2</strain>
    </source>
</reference>
<dbReference type="AlphaFoldDB" id="A0A139W9R1"/>
<evidence type="ECO:0000259" key="2">
    <source>
        <dbReference type="Pfam" id="PF21789"/>
    </source>
</evidence>
<proteinExistence type="predicted"/>
<accession>A0A139W9R1</accession>
<feature type="domain" description="Transposable element P transposase-like RNase H C-terminal" evidence="2">
    <location>
        <begin position="138"/>
        <end position="170"/>
    </location>
</feature>
<evidence type="ECO:0000313" key="3">
    <source>
        <dbReference type="EMBL" id="KYB24655.1"/>
    </source>
</evidence>
<evidence type="ECO:0000259" key="1">
    <source>
        <dbReference type="Pfam" id="PF21788"/>
    </source>
</evidence>
<organism evidence="3 4">
    <name type="scientific">Tribolium castaneum</name>
    <name type="common">Red flour beetle</name>
    <dbReference type="NCBI Taxonomy" id="7070"/>
    <lineage>
        <taxon>Eukaryota</taxon>
        <taxon>Metazoa</taxon>
        <taxon>Ecdysozoa</taxon>
        <taxon>Arthropoda</taxon>
        <taxon>Hexapoda</taxon>
        <taxon>Insecta</taxon>
        <taxon>Pterygota</taxon>
        <taxon>Neoptera</taxon>
        <taxon>Endopterygota</taxon>
        <taxon>Coleoptera</taxon>
        <taxon>Polyphaga</taxon>
        <taxon>Cucujiformia</taxon>
        <taxon>Tenebrionidae</taxon>
        <taxon>Tenebrionidae incertae sedis</taxon>
        <taxon>Tribolium</taxon>
    </lineage>
</organism>
<keyword evidence="4" id="KW-1185">Reference proteome</keyword>
<dbReference type="Proteomes" id="UP000007266">
    <property type="component" value="Unassembled WGS sequence"/>
</dbReference>
<evidence type="ECO:0008006" key="5">
    <source>
        <dbReference type="Google" id="ProtNLM"/>
    </source>
</evidence>
<dbReference type="OMA" id="DLRWLNC"/>
<dbReference type="InterPro" id="IPR048367">
    <property type="entry name" value="TNP-like_RNaseH_C"/>
</dbReference>
<gene>
    <name evidence="3" type="primary">AUGUSTUS-3.0.2_31714</name>
    <name evidence="3" type="ORF">TcasGA2_TC031714</name>
</gene>
<sequence>MNKMKVSTMAQVFSHTVGSLIKRLSKWDTKTAYNVDAEGVHTGDFILFIDELFDSLNSNNAHAPSNKPLKSGFRRNSPHEEFWRNAIKVLETVRWYNLEKGINVKIPSIINLIKTLKGFIEIKRRLTARVSYVLSREINQDCLENFFASLRGHGRFNKSPDVAHFVSSFKALLVNNFFSRHSPRANCEEDFSTGVLGTLRCFLTGEEIAGISSLENEDLAIPSAEGNTQLHQQKSRVAKATIAYVAGYVAKKILQNYGQCEECVKMLTHSDGDVPMAVIEARQYRLSTLTKPGSYLYFVTSECVSRLLFYIPRICYKQFISVLLRELINSELDFNVLNCNIHPTLGNSVVEFQIRVMLFYWAKQINLILKGNRNEFLKNKTLRATDPIKVHAHNMYLKRKKQNI</sequence>